<dbReference type="AlphaFoldDB" id="Q9LJ61"/>
<protein>
    <submittedName>
        <fullName evidence="2">Uncharacterized protein</fullName>
    </submittedName>
</protein>
<dbReference type="EMBL" id="AP000735">
    <property type="protein sequence ID" value="BAB01701.1"/>
    <property type="molecule type" value="Genomic_DNA"/>
</dbReference>
<proteinExistence type="predicted"/>
<dbReference type="ExpressionAtlas" id="Q9LJ61">
    <property type="expression patterns" value="baseline and differential"/>
</dbReference>
<accession>Q9LJ61</accession>
<name>Q9LJ61_ARATH</name>
<feature type="region of interest" description="Disordered" evidence="1">
    <location>
        <begin position="32"/>
        <end position="58"/>
    </location>
</feature>
<evidence type="ECO:0000313" key="2">
    <source>
        <dbReference type="EMBL" id="BAB01701.1"/>
    </source>
</evidence>
<reference evidence="2" key="1">
    <citation type="journal article" date="2000" name="DNA Res.">
        <title>Structural analysis of Arabidopsis thaliana chromosome 3. II. Sequence features of the 4,251,695 bp regions covered by 90 P1, TAC and BAC clones.</title>
        <authorList>
            <person name="Nakamura Y."/>
        </authorList>
    </citation>
    <scope>NUCLEOTIDE SEQUENCE [LARGE SCALE GENOMIC DNA]</scope>
</reference>
<reference key="2">
    <citation type="journal article" date="2000" name="Nature">
        <title>Sequence and analysis of chromosome 3 of the plant Arabidopsis thaliana.</title>
        <authorList>
            <consortium name="European Union Chromosome 3 Arabidopsis Sequencing Consortium"/>
            <consortium name="Institute for Genomic Research"/>
            <consortium name="Kazusa DNA Research Institute"/>
            <person name="Salanoubat M."/>
            <person name="Lemcke K."/>
            <person name="Rieger M."/>
            <person name="Ansorge W."/>
            <person name="Unseld M."/>
            <person name="Fartmann B."/>
            <person name="Valle G."/>
            <person name="Blocker H."/>
            <person name="Perez-Alonso M."/>
            <person name="Obermaier B."/>
            <person name="Delseny M."/>
            <person name="Boutry M."/>
            <person name="Grivell L.A."/>
            <person name="Mache R."/>
            <person name="Puigdomenech P."/>
            <person name="De Simone V."/>
            <person name="Choisne N."/>
            <person name="Artiguenave F."/>
            <person name="Robert C."/>
            <person name="Brottier P."/>
            <person name="Wincker P."/>
            <person name="Cattolico L."/>
            <person name="Weissenbach J."/>
            <person name="Saurin W."/>
            <person name="Quetier F."/>
            <person name="Schafer M."/>
            <person name="Muller-Auer S."/>
            <person name="Gabel C."/>
            <person name="Fuchs M."/>
            <person name="Benes V."/>
            <person name="Wurmbach E."/>
            <person name="Drzonek H."/>
            <person name="Erfle H."/>
            <person name="Jordan N."/>
            <person name="Bangert S."/>
            <person name="Wiedelmann R."/>
            <person name="Kranz H."/>
            <person name="Voss H."/>
            <person name="Holland R."/>
            <person name="Brandt P."/>
            <person name="Nyakatura G."/>
            <person name="Vezzi A."/>
            <person name="D'Angelo M."/>
            <person name="Pallavicini A."/>
            <person name="Toppo S."/>
            <person name="Simionati B."/>
            <person name="Conrad A."/>
            <person name="Hornischer K."/>
            <person name="Kauer G."/>
            <person name="Lohnert T.H."/>
            <person name="Nordsiek G."/>
            <person name="Reichelt J."/>
            <person name="Scharfe M."/>
            <person name="Schon O."/>
            <person name="Bargues M."/>
            <person name="Terol J."/>
            <person name="Climent J."/>
            <person name="Navarro P."/>
            <person name="Collado C."/>
            <person name="Perez-Perez A."/>
            <person name="Ottenwalder B."/>
            <person name="Duchemin D."/>
            <person name="Cooke R."/>
            <person name="Laudie M."/>
            <person name="Berger-Llauro C."/>
            <person name="Purnelle B."/>
            <person name="Masuy D."/>
            <person name="de Haan M."/>
            <person name="Maarse A.C."/>
            <person name="Alcaraz J.P."/>
            <person name="Cottet A."/>
            <person name="Casacuberta E."/>
            <person name="Monfort A."/>
            <person name="Argiriou A."/>
            <person name="flores M."/>
            <person name="Liguori R."/>
            <person name="Vitale D."/>
            <person name="Mannhaupt G."/>
            <person name="Haase D."/>
            <person name="Schoof H."/>
            <person name="Rudd S."/>
            <person name="Zaccaria P."/>
            <person name="Mewes H.W."/>
            <person name="Mayer K.F."/>
            <person name="Kaul S."/>
            <person name="Town C.D."/>
            <person name="Koo H.L."/>
            <person name="Tallon L.J."/>
            <person name="Jenkins J."/>
            <person name="Rooney T."/>
            <person name="Rizzo M."/>
            <person name="Walts A."/>
            <person name="Utterback T."/>
            <person name="Fujii C.Y."/>
            <person name="Shea T.P."/>
            <person name="Creasy T.H."/>
            <person name="Haas B."/>
            <person name="Maiti R."/>
            <person name="Wu D."/>
            <person name="Peterson J."/>
            <person name="Van Aken S."/>
            <person name="Pai G."/>
            <person name="Militscher J."/>
            <person name="Sellers P."/>
            <person name="Gill J.E."/>
            <person name="Feldblyum T.V."/>
            <person name="Preuss D."/>
            <person name="Lin X."/>
            <person name="Nierman W.C."/>
            <person name="Salzberg S.L."/>
            <person name="White O."/>
            <person name="Venter J.C."/>
            <person name="Fraser C.M."/>
            <person name="Kaneko T."/>
            <person name="Nakamura Y."/>
            <person name="Sato S."/>
            <person name="Kato T."/>
            <person name="Asamizu E."/>
            <person name="Sasamoto S."/>
            <person name="Kimura T."/>
            <person name="Idesawa K."/>
            <person name="Kawashima K."/>
            <person name="Kishida Y."/>
            <person name="Kiyokawa C."/>
            <person name="Kohara M."/>
            <person name="Matsumoto M."/>
            <person name="Matsuno A."/>
            <person name="Muraki A."/>
            <person name="Nakayama S."/>
            <person name="Nakazaki N."/>
            <person name="Shinpo S."/>
            <person name="Takeuchi C."/>
            <person name="Wada T."/>
            <person name="Watanabe A."/>
            <person name="Yamada M."/>
            <person name="Yasuda M."/>
            <person name="Tabata S."/>
        </authorList>
    </citation>
    <scope>NUCLEOTIDE SEQUENCE [LARGE SCALE GENOMIC DNA]</scope>
    <source>
        <strain>cv. Columbia</strain>
    </source>
</reference>
<evidence type="ECO:0000256" key="1">
    <source>
        <dbReference type="SAM" id="MobiDB-lite"/>
    </source>
</evidence>
<organism evidence="2">
    <name type="scientific">Arabidopsis thaliana</name>
    <name type="common">Mouse-ear cress</name>
    <dbReference type="NCBI Taxonomy" id="3702"/>
    <lineage>
        <taxon>Eukaryota</taxon>
        <taxon>Viridiplantae</taxon>
        <taxon>Streptophyta</taxon>
        <taxon>Embryophyta</taxon>
        <taxon>Tracheophyta</taxon>
        <taxon>Spermatophyta</taxon>
        <taxon>Magnoliopsida</taxon>
        <taxon>eudicotyledons</taxon>
        <taxon>Gunneridae</taxon>
        <taxon>Pentapetalae</taxon>
        <taxon>rosids</taxon>
        <taxon>malvids</taxon>
        <taxon>Brassicales</taxon>
        <taxon>Brassicaceae</taxon>
        <taxon>Camelineae</taxon>
        <taxon>Arabidopsis</taxon>
    </lineage>
</organism>
<sequence length="111" mass="12413">MTRAKLGECNTLMKKPSGGSEAELNRVIGRYNGKKKSSEGSKRRVLTSECDSDQRPATATSDNIYCSIVCRWTQRPITSTIANNCRCVRLIAKNFSDQKLRSLVAGDCRYF</sequence>